<proteinExistence type="predicted"/>
<feature type="coiled-coil region" evidence="1">
    <location>
        <begin position="51"/>
        <end position="78"/>
    </location>
</feature>
<evidence type="ECO:0000256" key="2">
    <source>
        <dbReference type="SAM" id="MobiDB-lite"/>
    </source>
</evidence>
<reference evidence="3" key="1">
    <citation type="submission" date="2017-09" db="EMBL/GenBank/DDBJ databases">
        <title>The complete genome sequence of Piper yellow mottle virus in China.</title>
        <authorList>
            <person name="Che H."/>
        </authorList>
    </citation>
    <scope>NUCLEOTIDE SEQUENCE</scope>
    <source>
        <strain evidence="4">WC2</strain>
        <strain evidence="3">WN11</strain>
    </source>
</reference>
<organism evidence="3">
    <name type="scientific">Piper yellow mottle virus</name>
    <dbReference type="NCBI Taxonomy" id="262957"/>
    <lineage>
        <taxon>Viruses</taxon>
        <taxon>Riboviria</taxon>
        <taxon>Pararnavirae</taxon>
        <taxon>Artverviricota</taxon>
        <taxon>Revtraviricetes</taxon>
        <taxon>Ortervirales</taxon>
        <taxon>Caulimoviridae</taxon>
        <taxon>Badnavirus</taxon>
        <taxon>Badnavirus maculapiperis</taxon>
    </lineage>
</organism>
<name>A0A345G095_9VIRU</name>
<feature type="region of interest" description="Disordered" evidence="2">
    <location>
        <begin position="124"/>
        <end position="159"/>
    </location>
</feature>
<keyword evidence="1" id="KW-0175">Coiled coil</keyword>
<accession>A0A345G095</accession>
<dbReference type="EMBL" id="MF996373">
    <property type="protein sequence ID" value="AXG50781.1"/>
    <property type="molecule type" value="Genomic_DNA"/>
</dbReference>
<evidence type="ECO:0000256" key="1">
    <source>
        <dbReference type="SAM" id="Coils"/>
    </source>
</evidence>
<evidence type="ECO:0000313" key="3">
    <source>
        <dbReference type="EMBL" id="AXG50781.1"/>
    </source>
</evidence>
<evidence type="ECO:0000313" key="4">
    <source>
        <dbReference type="EMBL" id="AXG50785.1"/>
    </source>
</evidence>
<feature type="compositionally biased region" description="Basic and acidic residues" evidence="2">
    <location>
        <begin position="137"/>
        <end position="151"/>
    </location>
</feature>
<dbReference type="EMBL" id="MF996374">
    <property type="protein sequence ID" value="AXG50785.1"/>
    <property type="molecule type" value="Genomic_DNA"/>
</dbReference>
<protein>
    <submittedName>
        <fullName evidence="3">ORF2</fullName>
    </submittedName>
</protein>
<sequence>MSYINSSASSAYKEALKATELLEEPALGFIKPRDHNREGIQKSVTAVTKQNNTLIQLVVSLHDKINNLEEKVDKLRKEPSRESGISADLITKLENLTLREKEKPKEVKGKRLVFRDPLDIIKSERKKLDGPVTSKDFGGRSDHSVQTEPKADAQSPTSS</sequence>